<protein>
    <submittedName>
        <fullName evidence="2">Ribonuclease H-like domain-containing protein</fullName>
    </submittedName>
</protein>
<name>A0ABR7MWQ7_9FIRM</name>
<feature type="domain" description="YprB ribonuclease H-like" evidence="1">
    <location>
        <begin position="25"/>
        <end position="208"/>
    </location>
</feature>
<dbReference type="Gene3D" id="3.30.420.10">
    <property type="entry name" value="Ribonuclease H-like superfamily/Ribonuclease H"/>
    <property type="match status" value="1"/>
</dbReference>
<dbReference type="SUPFAM" id="SSF53098">
    <property type="entry name" value="Ribonuclease H-like"/>
    <property type="match status" value="1"/>
</dbReference>
<organism evidence="2 3">
    <name type="scientific">Jutongia hominis</name>
    <dbReference type="NCBI Taxonomy" id="2763664"/>
    <lineage>
        <taxon>Bacteria</taxon>
        <taxon>Bacillati</taxon>
        <taxon>Bacillota</taxon>
        <taxon>Clostridia</taxon>
        <taxon>Lachnospirales</taxon>
        <taxon>Lachnospiraceae</taxon>
        <taxon>Jutongia</taxon>
    </lineage>
</organism>
<gene>
    <name evidence="2" type="ORF">H8700_11035</name>
</gene>
<accession>A0ABR7MWQ7</accession>
<evidence type="ECO:0000259" key="1">
    <source>
        <dbReference type="Pfam" id="PF13482"/>
    </source>
</evidence>
<evidence type="ECO:0000313" key="2">
    <source>
        <dbReference type="EMBL" id="MBC8558235.1"/>
    </source>
</evidence>
<comment type="caution">
    <text evidence="2">The sequence shown here is derived from an EMBL/GenBank/DDBJ whole genome shotgun (WGS) entry which is preliminary data.</text>
</comment>
<sequence>MQTIISPIPDPVFSYPFFHNTQKTAFFDIETTGLSPKASSLYLIGMMYFNQEEEHWELCQWFADDYQSEPLLLESFFQKLEQYSYLYHFNGQTFDIPYILKKCEKHSITPSDHCMQILSDTASLFSIDLLKKIRPLKKCLGLARCNQTSVEKWLGIQREDTFSGGDLISVYSEYMQKKILNPQKADSLKELLLLHNHDDIAMMLNVCSLLLYSDLFDPEKYTDILVCKRHSDRDLPIPTTFSDSQNDQNNSNLQKTGYQLEQTDTTVTLTFLLKFSFPKKVSMSVCYPESNVLSLQQQANLLINNDQLSLTIPIITDSLKFFFPNYKEYYYLIKEDMAIHKSVAKFVDPSFRKRATKATCYTHQNGIFIPSLAVQKKSKKEESSNNFSPLFQKEYQDKLAFFRLPEEKESDTFWHSLLLHELPFFAKAECI</sequence>
<dbReference type="InterPro" id="IPR036397">
    <property type="entry name" value="RNaseH_sf"/>
</dbReference>
<dbReference type="Proteomes" id="UP000637513">
    <property type="component" value="Unassembled WGS sequence"/>
</dbReference>
<evidence type="ECO:0000313" key="3">
    <source>
        <dbReference type="Proteomes" id="UP000637513"/>
    </source>
</evidence>
<dbReference type="EMBL" id="JACRSW010000035">
    <property type="protein sequence ID" value="MBC8558235.1"/>
    <property type="molecule type" value="Genomic_DNA"/>
</dbReference>
<dbReference type="PANTHER" id="PTHR38462">
    <property type="entry name" value="EXONUCLEASE-LIKE PROTEIN"/>
    <property type="match status" value="1"/>
</dbReference>
<dbReference type="InterPro" id="IPR012337">
    <property type="entry name" value="RNaseH-like_sf"/>
</dbReference>
<keyword evidence="3" id="KW-1185">Reference proteome</keyword>
<proteinExistence type="predicted"/>
<dbReference type="RefSeq" id="WP_249305678.1">
    <property type="nucleotide sequence ID" value="NZ_JACRSW010000035.1"/>
</dbReference>
<dbReference type="InterPro" id="IPR038720">
    <property type="entry name" value="YprB_RNase_H-like_dom"/>
</dbReference>
<reference evidence="2 3" key="1">
    <citation type="submission" date="2020-08" db="EMBL/GenBank/DDBJ databases">
        <title>Genome public.</title>
        <authorList>
            <person name="Liu C."/>
            <person name="Sun Q."/>
        </authorList>
    </citation>
    <scope>NUCLEOTIDE SEQUENCE [LARGE SCALE GENOMIC DNA]</scope>
    <source>
        <strain evidence="2 3">BX3</strain>
    </source>
</reference>
<dbReference type="Pfam" id="PF13482">
    <property type="entry name" value="RNase_H_2"/>
    <property type="match status" value="1"/>
</dbReference>
<dbReference type="PANTHER" id="PTHR38462:SF1">
    <property type="entry name" value="YPRB RIBONUCLEASE H-LIKE DOMAIN-CONTAINING PROTEIN"/>
    <property type="match status" value="1"/>
</dbReference>